<comment type="caution">
    <text evidence="3">The sequence shown here is derived from an EMBL/GenBank/DDBJ whole genome shotgun (WGS) entry which is preliminary data.</text>
</comment>
<gene>
    <name evidence="3" type="ORF">PHMEG_0001649</name>
</gene>
<name>A0A225X2P1_9STRA</name>
<evidence type="ECO:0000313" key="4">
    <source>
        <dbReference type="Proteomes" id="UP000198211"/>
    </source>
</evidence>
<evidence type="ECO:0000256" key="1">
    <source>
        <dbReference type="SAM" id="MobiDB-lite"/>
    </source>
</evidence>
<sequence>MNGDAVWYGPPESWPPEHCRVLYVISKYAEQARSVSSKESWIRQVALLVLLYEGIDAGVLPFDYSPSLTWLTFKRHTDRRWLRVSQEAKSVIDDLWEAKLVNGIKLSSVDYQPVTAYQASFRGLSIVEQMPGHLKQETDTFIYAPIRTFRTDEDGAAQPVNRRPQLLHVRYDGTDFHLVTSDQSFTRMSTITECEDVSYVSSPYIPTCLRSSTSFLVEPTSNKLRATESARGYNMMTKEAKQSIVLSQVHALVGEWLPFGANQISALNERLGAMERCQGGLFSSKLDLQPTETHFEVTPGLTQVKILDFDAIRFINFEAEINFPESDGVIQVENFGMHLHVSGAVLYGVKIDAIMNHTERSIPLDLLARLLVDVHQDSSGIVHDLLSRYQLSVLDMLFMGKADQRNKYNLITAASIEPKLPACKYLDKGERENELKQVLGEIYACYDITRDDVLFLGREGCLLSGPGAERYEALLTTFMGLNSRDIFIRNFFVRTFVLNDMLTDLRRSIRNYRKEGEHTLKNVKKALSDAARHMILLIECLQYLLESVEALELPPVPIDIAGSKIYKCLQLLERKNNVIVRCKDSIKLIERLRTQLDLLITKFEGISRLQLTYVSQGFEINIRRLTESLRVREELERNMDIIRMIFAGNLSFDVIDRLSGGTFNVPNPSWFVDWIKKPIIDAPLAFLVVNLLWFTIIWLALQAWLDHRVFQNGSTLVIRAHTDKRINLTQLRRMLKKRKVRLGVLEYESDGRPELQSYKWEEHGFPSKDSTTHVQIVVDESQKLLRSIRLQIACPLDESSSVHSRRRSMRSLQGPNLTRRSSRRLHPAPSSVTVVENSILELFSNILRTEGVYQERHAPLARLGSQINLLALAQNLADHDYNRDVSRTRRRRGALDTAAVTSDE</sequence>
<feature type="region of interest" description="Disordered" evidence="1">
    <location>
        <begin position="801"/>
        <end position="830"/>
    </location>
</feature>
<keyword evidence="2" id="KW-0812">Transmembrane</keyword>
<protein>
    <submittedName>
        <fullName evidence="3">Uncharacterized protein</fullName>
    </submittedName>
</protein>
<dbReference type="Proteomes" id="UP000198211">
    <property type="component" value="Unassembled WGS sequence"/>
</dbReference>
<dbReference type="AlphaFoldDB" id="A0A225X2P1"/>
<dbReference type="OrthoDB" id="494993at2759"/>
<proteinExistence type="predicted"/>
<dbReference type="EMBL" id="NBNE01000061">
    <property type="protein sequence ID" value="OWZ23480.1"/>
    <property type="molecule type" value="Genomic_DNA"/>
</dbReference>
<accession>A0A225X2P1</accession>
<evidence type="ECO:0000313" key="3">
    <source>
        <dbReference type="EMBL" id="OWZ23480.1"/>
    </source>
</evidence>
<evidence type="ECO:0000256" key="2">
    <source>
        <dbReference type="SAM" id="Phobius"/>
    </source>
</evidence>
<keyword evidence="2" id="KW-0472">Membrane</keyword>
<dbReference type="STRING" id="4795.A0A225X2P1"/>
<keyword evidence="2" id="KW-1133">Transmembrane helix</keyword>
<keyword evidence="4" id="KW-1185">Reference proteome</keyword>
<feature type="transmembrane region" description="Helical" evidence="2">
    <location>
        <begin position="684"/>
        <end position="705"/>
    </location>
</feature>
<organism evidence="3 4">
    <name type="scientific">Phytophthora megakarya</name>
    <dbReference type="NCBI Taxonomy" id="4795"/>
    <lineage>
        <taxon>Eukaryota</taxon>
        <taxon>Sar</taxon>
        <taxon>Stramenopiles</taxon>
        <taxon>Oomycota</taxon>
        <taxon>Peronosporomycetes</taxon>
        <taxon>Peronosporales</taxon>
        <taxon>Peronosporaceae</taxon>
        <taxon>Phytophthora</taxon>
    </lineage>
</organism>
<reference evidence="4" key="1">
    <citation type="submission" date="2017-03" db="EMBL/GenBank/DDBJ databases">
        <title>Phytopthora megakarya and P. palmivora, two closely related causual agents of cacao black pod achieved similar genome size and gene model numbers by different mechanisms.</title>
        <authorList>
            <person name="Ali S."/>
            <person name="Shao J."/>
            <person name="Larry D.J."/>
            <person name="Kronmiller B."/>
            <person name="Shen D."/>
            <person name="Strem M.D."/>
            <person name="Melnick R.L."/>
            <person name="Guiltinan M.J."/>
            <person name="Tyler B.M."/>
            <person name="Meinhardt L.W."/>
            <person name="Bailey B.A."/>
        </authorList>
    </citation>
    <scope>NUCLEOTIDE SEQUENCE [LARGE SCALE GENOMIC DNA]</scope>
    <source>
        <strain evidence="4">zdho120</strain>
    </source>
</reference>